<accession>A0A395IY34</accession>
<dbReference type="InterPro" id="IPR000675">
    <property type="entry name" value="Cutinase/axe"/>
</dbReference>
<dbReference type="InterPro" id="IPR029058">
    <property type="entry name" value="AB_hydrolase_fold"/>
</dbReference>
<feature type="chain" id="PRO_5017350185" description="Cutinase" evidence="3">
    <location>
        <begin position="19"/>
        <end position="254"/>
    </location>
</feature>
<evidence type="ECO:0000256" key="1">
    <source>
        <dbReference type="ARBA" id="ARBA00022801"/>
    </source>
</evidence>
<evidence type="ECO:0000313" key="4">
    <source>
        <dbReference type="EMBL" id="RAL64313.1"/>
    </source>
</evidence>
<organism evidence="4 5">
    <name type="scientific">Monilinia fructigena</name>
    <dbReference type="NCBI Taxonomy" id="38457"/>
    <lineage>
        <taxon>Eukaryota</taxon>
        <taxon>Fungi</taxon>
        <taxon>Dikarya</taxon>
        <taxon>Ascomycota</taxon>
        <taxon>Pezizomycotina</taxon>
        <taxon>Leotiomycetes</taxon>
        <taxon>Helotiales</taxon>
        <taxon>Sclerotiniaceae</taxon>
        <taxon>Monilinia</taxon>
    </lineage>
</organism>
<keyword evidence="1" id="KW-0378">Hydrolase</keyword>
<proteinExistence type="predicted"/>
<sequence>MHFSSIALGLSLTTLASAAEHYPRASTGGCVGDGAVHMIVARASTEPAGEGIIGSVATMVKKQLPGSDSEAVVYPATLQSYISSESAGVTAMKKLVQDYAAKCPTSKIAVMGYSQGANVAADVMCGSSGMGSGMGMGFGLGTMGAGSGASQDSSGGLSSDISKNVVAMVLMGDPTHVPTDSFNTGTSKKAGMFPRKNSANCPADKTVSYCDTGDTFCDSGSSNAVHLSYVTKYGTAAAKFITDKFLQVILLPLS</sequence>
<evidence type="ECO:0000256" key="2">
    <source>
        <dbReference type="ARBA" id="ARBA00023157"/>
    </source>
</evidence>
<dbReference type="SMART" id="SM01110">
    <property type="entry name" value="Cutinase"/>
    <property type="match status" value="1"/>
</dbReference>
<keyword evidence="3" id="KW-0732">Signal</keyword>
<keyword evidence="5" id="KW-1185">Reference proteome</keyword>
<gene>
    <name evidence="4" type="ORF">DID88_002204</name>
</gene>
<dbReference type="PANTHER" id="PTHR33630">
    <property type="entry name" value="CUTINASE RV1984C-RELATED-RELATED"/>
    <property type="match status" value="1"/>
</dbReference>
<dbReference type="Gene3D" id="3.40.50.1820">
    <property type="entry name" value="alpha/beta hydrolase"/>
    <property type="match status" value="1"/>
</dbReference>
<evidence type="ECO:0000256" key="3">
    <source>
        <dbReference type="SAM" id="SignalP"/>
    </source>
</evidence>
<protein>
    <recommendedName>
        <fullName evidence="6">Cutinase</fullName>
    </recommendedName>
</protein>
<evidence type="ECO:0008006" key="6">
    <source>
        <dbReference type="Google" id="ProtNLM"/>
    </source>
</evidence>
<name>A0A395IY34_9HELO</name>
<dbReference type="SUPFAM" id="SSF53474">
    <property type="entry name" value="alpha/beta-Hydrolases"/>
    <property type="match status" value="1"/>
</dbReference>
<reference evidence="4 5" key="1">
    <citation type="submission" date="2018-06" db="EMBL/GenBank/DDBJ databases">
        <title>Genome Sequence of the Brown Rot Fungal Pathogen Monilinia fructigena.</title>
        <authorList>
            <person name="Landi L."/>
            <person name="De Miccolis Angelini R.M."/>
            <person name="Pollastro S."/>
            <person name="Abate D."/>
            <person name="Faretra F."/>
            <person name="Romanazzi G."/>
        </authorList>
    </citation>
    <scope>NUCLEOTIDE SEQUENCE [LARGE SCALE GENOMIC DNA]</scope>
    <source>
        <strain evidence="4 5">Mfrg269</strain>
    </source>
</reference>
<dbReference type="OrthoDB" id="6020543at2759"/>
<dbReference type="GO" id="GO:0052689">
    <property type="term" value="F:carboxylic ester hydrolase activity"/>
    <property type="evidence" value="ECO:0007669"/>
    <property type="project" value="UniProtKB-ARBA"/>
</dbReference>
<dbReference type="AlphaFoldDB" id="A0A395IY34"/>
<comment type="caution">
    <text evidence="4">The sequence shown here is derived from an EMBL/GenBank/DDBJ whole genome shotgun (WGS) entry which is preliminary data.</text>
</comment>
<dbReference type="EMBL" id="QKRW01000015">
    <property type="protein sequence ID" value="RAL64313.1"/>
    <property type="molecule type" value="Genomic_DNA"/>
</dbReference>
<evidence type="ECO:0000313" key="5">
    <source>
        <dbReference type="Proteomes" id="UP000249056"/>
    </source>
</evidence>
<dbReference type="Proteomes" id="UP000249056">
    <property type="component" value="Unassembled WGS sequence"/>
</dbReference>
<dbReference type="PANTHER" id="PTHR33630:SF9">
    <property type="entry name" value="CUTINASE 4"/>
    <property type="match status" value="1"/>
</dbReference>
<dbReference type="Pfam" id="PF01083">
    <property type="entry name" value="Cutinase"/>
    <property type="match status" value="1"/>
</dbReference>
<feature type="signal peptide" evidence="3">
    <location>
        <begin position="1"/>
        <end position="18"/>
    </location>
</feature>
<keyword evidence="2" id="KW-1015">Disulfide bond</keyword>